<feature type="transmembrane region" description="Helical" evidence="13">
    <location>
        <begin position="48"/>
        <end position="70"/>
    </location>
</feature>
<dbReference type="PRINTS" id="PR00344">
    <property type="entry name" value="BCTRLSENSOR"/>
</dbReference>
<feature type="domain" description="HAMP" evidence="16">
    <location>
        <begin position="223"/>
        <end position="275"/>
    </location>
</feature>
<evidence type="ECO:0000256" key="7">
    <source>
        <dbReference type="ARBA" id="ARBA00022692"/>
    </source>
</evidence>
<feature type="transmembrane region" description="Helical" evidence="13">
    <location>
        <begin position="202"/>
        <end position="220"/>
    </location>
</feature>
<dbReference type="EC" id="2.7.13.3" evidence="4"/>
<dbReference type="PANTHER" id="PTHR45436">
    <property type="entry name" value="SENSOR HISTIDINE KINASE YKOH"/>
    <property type="match status" value="1"/>
</dbReference>
<dbReference type="AlphaFoldDB" id="A0A7J5DXD7"/>
<dbReference type="Proteomes" id="UP000449906">
    <property type="component" value="Unassembled WGS sequence"/>
</dbReference>
<dbReference type="CDD" id="cd00075">
    <property type="entry name" value="HATPase"/>
    <property type="match status" value="1"/>
</dbReference>
<keyword evidence="8 17" id="KW-0418">Kinase</keyword>
<dbReference type="SUPFAM" id="SSF55874">
    <property type="entry name" value="ATPase domain of HSP90 chaperone/DNA topoisomerase II/histidine kinase"/>
    <property type="match status" value="1"/>
</dbReference>
<feature type="domain" description="Histidine kinase" evidence="15">
    <location>
        <begin position="283"/>
        <end position="493"/>
    </location>
</feature>
<evidence type="ECO:0000256" key="4">
    <source>
        <dbReference type="ARBA" id="ARBA00012438"/>
    </source>
</evidence>
<keyword evidence="6" id="KW-0808">Transferase</keyword>
<dbReference type="InterPro" id="IPR005467">
    <property type="entry name" value="His_kinase_dom"/>
</dbReference>
<dbReference type="InterPro" id="IPR003594">
    <property type="entry name" value="HATPase_dom"/>
</dbReference>
<evidence type="ECO:0000313" key="18">
    <source>
        <dbReference type="Proteomes" id="UP000449906"/>
    </source>
</evidence>
<evidence type="ECO:0000256" key="14">
    <source>
        <dbReference type="SAM" id="SignalP"/>
    </source>
</evidence>
<name>A0A7J5DXD7_NOCSI</name>
<dbReference type="InterPro" id="IPR004358">
    <property type="entry name" value="Sig_transdc_His_kin-like_C"/>
</dbReference>
<comment type="subcellular location">
    <subcellularLocation>
        <location evidence="3">Cell membrane</location>
    </subcellularLocation>
    <subcellularLocation>
        <location evidence="2">Membrane</location>
        <topology evidence="2">Multi-pass membrane protein</topology>
    </subcellularLocation>
</comment>
<keyword evidence="5" id="KW-0597">Phosphoprotein</keyword>
<organism evidence="17 18">
    <name type="scientific">Nocardioides simplex</name>
    <name type="common">Arthrobacter simplex</name>
    <dbReference type="NCBI Taxonomy" id="2045"/>
    <lineage>
        <taxon>Bacteria</taxon>
        <taxon>Bacillati</taxon>
        <taxon>Actinomycetota</taxon>
        <taxon>Actinomycetes</taxon>
        <taxon>Propionibacteriales</taxon>
        <taxon>Nocardioidaceae</taxon>
        <taxon>Pimelobacter</taxon>
    </lineage>
</organism>
<comment type="caution">
    <text evidence="17">The sequence shown here is derived from an EMBL/GenBank/DDBJ whole genome shotgun (WGS) entry which is preliminary data.</text>
</comment>
<dbReference type="SUPFAM" id="SSF158472">
    <property type="entry name" value="HAMP domain-like"/>
    <property type="match status" value="1"/>
</dbReference>
<sequence length="522" mass="55568">MTTATTTGTTATTAGAATAAATTTGTGTTTTSPMTTERRPGLSVRTRLTAAVALLVTVALAGAGLIVYWVESRSLAEATQRGVEQELDEFVALQRSGDFASVRDLLSGFLQRNVPDEDELLVGWVGDGTIVRFPDDPLVRDRRFLDAVTPLVTDGGTAYLDTDRGEVRITSQPVSQGSQRGALLVVTYLDEERGELLRTMRTYAVVGLLSAVLVTAVAAWQSGRLLRPLRALRLATERTSAADLSRRLPERGNDDITALTRTVNGMLDRLEHAFAGQRQFLDDAGHELRTPLTVLRGHLELLDAGDPAEVAETRDLLLDEVDRMARLVGELILLAKSDRPDFLSPATTDVAALLAAVVTKARGLGDRDWTLALADGLPDDLVLDAQRITQALLALADNAVKHTGPGARIEIGAAVVGTTLRCWVHDAGPGVAPDDRERIFQRFGRAAVPDGDEGFGLGLSIVAAIAEAHGGRAYVDPAPARGARFVVDLPAVRAEDTQRLPTTTIATSTTSATTEEHPWPAS</sequence>
<dbReference type="SUPFAM" id="SSF47384">
    <property type="entry name" value="Homodimeric domain of signal transducing histidine kinase"/>
    <property type="match status" value="1"/>
</dbReference>
<keyword evidence="14" id="KW-0732">Signal</keyword>
<feature type="region of interest" description="Disordered" evidence="12">
    <location>
        <begin position="503"/>
        <end position="522"/>
    </location>
</feature>
<evidence type="ECO:0000313" key="17">
    <source>
        <dbReference type="EMBL" id="KAB2810696.1"/>
    </source>
</evidence>
<keyword evidence="11 13" id="KW-0472">Membrane</keyword>
<feature type="signal peptide" evidence="14">
    <location>
        <begin position="1"/>
        <end position="19"/>
    </location>
</feature>
<dbReference type="Pfam" id="PF02518">
    <property type="entry name" value="HATPase_c"/>
    <property type="match status" value="1"/>
</dbReference>
<evidence type="ECO:0000259" key="16">
    <source>
        <dbReference type="PROSITE" id="PS50885"/>
    </source>
</evidence>
<dbReference type="InterPro" id="IPR036097">
    <property type="entry name" value="HisK_dim/P_sf"/>
</dbReference>
<evidence type="ECO:0000256" key="8">
    <source>
        <dbReference type="ARBA" id="ARBA00022777"/>
    </source>
</evidence>
<dbReference type="InterPro" id="IPR003661">
    <property type="entry name" value="HisK_dim/P_dom"/>
</dbReference>
<dbReference type="Gene3D" id="1.10.287.130">
    <property type="match status" value="1"/>
</dbReference>
<dbReference type="SMART" id="SM00387">
    <property type="entry name" value="HATPase_c"/>
    <property type="match status" value="1"/>
</dbReference>
<keyword evidence="7 13" id="KW-0812">Transmembrane</keyword>
<dbReference type="PROSITE" id="PS50109">
    <property type="entry name" value="HIS_KIN"/>
    <property type="match status" value="1"/>
</dbReference>
<dbReference type="SMART" id="SM00388">
    <property type="entry name" value="HisKA"/>
    <property type="match status" value="1"/>
</dbReference>
<dbReference type="FunFam" id="1.10.287.130:FF:000001">
    <property type="entry name" value="Two-component sensor histidine kinase"/>
    <property type="match status" value="1"/>
</dbReference>
<dbReference type="InterPro" id="IPR003660">
    <property type="entry name" value="HAMP_dom"/>
</dbReference>
<protein>
    <recommendedName>
        <fullName evidence="4">histidine kinase</fullName>
        <ecNumber evidence="4">2.7.13.3</ecNumber>
    </recommendedName>
</protein>
<evidence type="ECO:0000259" key="15">
    <source>
        <dbReference type="PROSITE" id="PS50109"/>
    </source>
</evidence>
<dbReference type="Pfam" id="PF00672">
    <property type="entry name" value="HAMP"/>
    <property type="match status" value="1"/>
</dbReference>
<dbReference type="InterPro" id="IPR050428">
    <property type="entry name" value="TCS_sensor_his_kinase"/>
</dbReference>
<evidence type="ECO:0000256" key="3">
    <source>
        <dbReference type="ARBA" id="ARBA00004236"/>
    </source>
</evidence>
<accession>A0A7J5DXD7</accession>
<proteinExistence type="predicted"/>
<dbReference type="Gene3D" id="3.30.565.10">
    <property type="entry name" value="Histidine kinase-like ATPase, C-terminal domain"/>
    <property type="match status" value="1"/>
</dbReference>
<dbReference type="GO" id="GO:0000155">
    <property type="term" value="F:phosphorelay sensor kinase activity"/>
    <property type="evidence" value="ECO:0007669"/>
    <property type="project" value="InterPro"/>
</dbReference>
<dbReference type="CDD" id="cd06225">
    <property type="entry name" value="HAMP"/>
    <property type="match status" value="1"/>
</dbReference>
<feature type="compositionally biased region" description="Low complexity" evidence="12">
    <location>
        <begin position="15"/>
        <end position="31"/>
    </location>
</feature>
<keyword evidence="10" id="KW-0902">Two-component regulatory system</keyword>
<dbReference type="SMART" id="SM00304">
    <property type="entry name" value="HAMP"/>
    <property type="match status" value="1"/>
</dbReference>
<dbReference type="EMBL" id="WBVM01000001">
    <property type="protein sequence ID" value="KAB2810696.1"/>
    <property type="molecule type" value="Genomic_DNA"/>
</dbReference>
<gene>
    <name evidence="17" type="ORF">F9L07_01670</name>
</gene>
<dbReference type="Pfam" id="PF00512">
    <property type="entry name" value="HisKA"/>
    <property type="match status" value="1"/>
</dbReference>
<evidence type="ECO:0000256" key="5">
    <source>
        <dbReference type="ARBA" id="ARBA00022553"/>
    </source>
</evidence>
<evidence type="ECO:0000256" key="2">
    <source>
        <dbReference type="ARBA" id="ARBA00004141"/>
    </source>
</evidence>
<reference evidence="17 18" key="1">
    <citation type="submission" date="2019-09" db="EMBL/GenBank/DDBJ databases">
        <title>Pimelobacter sp. isolated from Paulinella.</title>
        <authorList>
            <person name="Jeong S.E."/>
        </authorList>
    </citation>
    <scope>NUCLEOTIDE SEQUENCE [LARGE SCALE GENOMIC DNA]</scope>
    <source>
        <strain evidence="17 18">Pch-N</strain>
    </source>
</reference>
<evidence type="ECO:0000256" key="6">
    <source>
        <dbReference type="ARBA" id="ARBA00022679"/>
    </source>
</evidence>
<evidence type="ECO:0000256" key="9">
    <source>
        <dbReference type="ARBA" id="ARBA00022989"/>
    </source>
</evidence>
<dbReference type="CDD" id="cd00082">
    <property type="entry name" value="HisKA"/>
    <property type="match status" value="1"/>
</dbReference>
<feature type="compositionally biased region" description="Low complexity" evidence="12">
    <location>
        <begin position="503"/>
        <end position="513"/>
    </location>
</feature>
<evidence type="ECO:0000256" key="1">
    <source>
        <dbReference type="ARBA" id="ARBA00000085"/>
    </source>
</evidence>
<evidence type="ECO:0000256" key="13">
    <source>
        <dbReference type="SAM" id="Phobius"/>
    </source>
</evidence>
<feature type="region of interest" description="Disordered" evidence="12">
    <location>
        <begin position="15"/>
        <end position="42"/>
    </location>
</feature>
<dbReference type="Gene3D" id="6.10.340.10">
    <property type="match status" value="1"/>
</dbReference>
<evidence type="ECO:0000256" key="12">
    <source>
        <dbReference type="SAM" id="MobiDB-lite"/>
    </source>
</evidence>
<dbReference type="PROSITE" id="PS50885">
    <property type="entry name" value="HAMP"/>
    <property type="match status" value="1"/>
</dbReference>
<keyword evidence="9 13" id="KW-1133">Transmembrane helix</keyword>
<feature type="chain" id="PRO_5029473585" description="histidine kinase" evidence="14">
    <location>
        <begin position="20"/>
        <end position="522"/>
    </location>
</feature>
<dbReference type="InterPro" id="IPR036890">
    <property type="entry name" value="HATPase_C_sf"/>
</dbReference>
<comment type="catalytic activity">
    <reaction evidence="1">
        <text>ATP + protein L-histidine = ADP + protein N-phospho-L-histidine.</text>
        <dbReference type="EC" id="2.7.13.3"/>
    </reaction>
</comment>
<evidence type="ECO:0000256" key="10">
    <source>
        <dbReference type="ARBA" id="ARBA00023012"/>
    </source>
</evidence>
<dbReference type="PANTHER" id="PTHR45436:SF15">
    <property type="entry name" value="SENSOR HISTIDINE KINASE CUSS"/>
    <property type="match status" value="1"/>
</dbReference>
<dbReference type="GO" id="GO:0005886">
    <property type="term" value="C:plasma membrane"/>
    <property type="evidence" value="ECO:0007669"/>
    <property type="project" value="UniProtKB-SubCell"/>
</dbReference>
<evidence type="ECO:0000256" key="11">
    <source>
        <dbReference type="ARBA" id="ARBA00023136"/>
    </source>
</evidence>